<sequence length="310" mass="35075">MERRVPPLTVNLLQACKTCFKDETKDHKLSKCSGCRAVAYCNAECQKADWKAHKNICNAIKSLGSNAEDKAELTDGLPDAASDDSQTVNKICHRNMLKEARLLTSHMKRDLTHEERNMLGWQPRCMGCSRTERLIRIEGAEGKTIEPCDVCETAFYCCQEHWDVVRDKHVNEPVQDIPGNLSQCQINRQIRSDILFANIMSDAHAHQPEGIPSVFQWGPERHLSKWETLKTGDKCWEEEFGDPLEKEVVPSLGPMPPQLFLRNATEGLSMPMTIFYALQQLKPLDWNRKSSLTIHVSCSTVRSSLSPPGN</sequence>
<evidence type="ECO:0000256" key="3">
    <source>
        <dbReference type="ARBA" id="ARBA00022833"/>
    </source>
</evidence>
<dbReference type="PANTHER" id="PTHR28069:SF2">
    <property type="entry name" value="GH20023P"/>
    <property type="match status" value="1"/>
</dbReference>
<feature type="domain" description="MYND-type" evidence="5">
    <location>
        <begin position="16"/>
        <end position="57"/>
    </location>
</feature>
<dbReference type="PROSITE" id="PS01360">
    <property type="entry name" value="ZF_MYND_1"/>
    <property type="match status" value="1"/>
</dbReference>
<organism evidence="6 7">
    <name type="scientific">Marasmius tenuissimus</name>
    <dbReference type="NCBI Taxonomy" id="585030"/>
    <lineage>
        <taxon>Eukaryota</taxon>
        <taxon>Fungi</taxon>
        <taxon>Dikarya</taxon>
        <taxon>Basidiomycota</taxon>
        <taxon>Agaricomycotina</taxon>
        <taxon>Agaricomycetes</taxon>
        <taxon>Agaricomycetidae</taxon>
        <taxon>Agaricales</taxon>
        <taxon>Marasmiineae</taxon>
        <taxon>Marasmiaceae</taxon>
        <taxon>Marasmius</taxon>
    </lineage>
</organism>
<accession>A0ABR2ZTH7</accession>
<keyword evidence="7" id="KW-1185">Reference proteome</keyword>
<keyword evidence="1" id="KW-0479">Metal-binding</keyword>
<keyword evidence="3" id="KW-0862">Zinc</keyword>
<evidence type="ECO:0000256" key="1">
    <source>
        <dbReference type="ARBA" id="ARBA00022723"/>
    </source>
</evidence>
<dbReference type="InterPro" id="IPR002893">
    <property type="entry name" value="Znf_MYND"/>
</dbReference>
<name>A0ABR2ZTH7_9AGAR</name>
<dbReference type="PROSITE" id="PS50865">
    <property type="entry name" value="ZF_MYND_2"/>
    <property type="match status" value="1"/>
</dbReference>
<reference evidence="6 7" key="1">
    <citation type="submission" date="2024-05" db="EMBL/GenBank/DDBJ databases">
        <title>A draft genome resource for the thread blight pathogen Marasmius tenuissimus strain MS-2.</title>
        <authorList>
            <person name="Yulfo-Soto G.E."/>
            <person name="Baruah I.K."/>
            <person name="Amoako-Attah I."/>
            <person name="Bukari Y."/>
            <person name="Meinhardt L.W."/>
            <person name="Bailey B.A."/>
            <person name="Cohen S.P."/>
        </authorList>
    </citation>
    <scope>NUCLEOTIDE SEQUENCE [LARGE SCALE GENOMIC DNA]</scope>
    <source>
        <strain evidence="6 7">MS-2</strain>
    </source>
</reference>
<evidence type="ECO:0000256" key="2">
    <source>
        <dbReference type="ARBA" id="ARBA00022771"/>
    </source>
</evidence>
<proteinExistence type="predicted"/>
<dbReference type="PANTHER" id="PTHR28069">
    <property type="entry name" value="GH20023P"/>
    <property type="match status" value="1"/>
</dbReference>
<dbReference type="Pfam" id="PF01753">
    <property type="entry name" value="zf-MYND"/>
    <property type="match status" value="1"/>
</dbReference>
<protein>
    <recommendedName>
        <fullName evidence="5">MYND-type domain-containing protein</fullName>
    </recommendedName>
</protein>
<evidence type="ECO:0000259" key="5">
    <source>
        <dbReference type="PROSITE" id="PS50865"/>
    </source>
</evidence>
<keyword evidence="2 4" id="KW-0863">Zinc-finger</keyword>
<evidence type="ECO:0000256" key="4">
    <source>
        <dbReference type="PROSITE-ProRule" id="PRU00134"/>
    </source>
</evidence>
<gene>
    <name evidence="6" type="ORF">AAF712_008871</name>
</gene>
<evidence type="ECO:0000313" key="7">
    <source>
        <dbReference type="Proteomes" id="UP001437256"/>
    </source>
</evidence>
<dbReference type="PROSITE" id="PS51257">
    <property type="entry name" value="PROKAR_LIPOPROTEIN"/>
    <property type="match status" value="1"/>
</dbReference>
<dbReference type="Gene3D" id="6.10.140.2220">
    <property type="match status" value="1"/>
</dbReference>
<comment type="caution">
    <text evidence="6">The sequence shown here is derived from an EMBL/GenBank/DDBJ whole genome shotgun (WGS) entry which is preliminary data.</text>
</comment>
<dbReference type="SUPFAM" id="SSF144232">
    <property type="entry name" value="HIT/MYND zinc finger-like"/>
    <property type="match status" value="1"/>
</dbReference>
<evidence type="ECO:0000313" key="6">
    <source>
        <dbReference type="EMBL" id="KAL0064149.1"/>
    </source>
</evidence>
<dbReference type="EMBL" id="JBBXMP010000066">
    <property type="protein sequence ID" value="KAL0064149.1"/>
    <property type="molecule type" value="Genomic_DNA"/>
</dbReference>
<dbReference type="Proteomes" id="UP001437256">
    <property type="component" value="Unassembled WGS sequence"/>
</dbReference>